<protein>
    <submittedName>
        <fullName evidence="1">Uncharacterized protein</fullName>
    </submittedName>
</protein>
<dbReference type="OrthoDB" id="9851950at2"/>
<sequence length="113" mass="11872">MRNTLRGAAAVLTAATAMGGSLLLSGVAEGAVMPSGGMRSPEVVAAGPNGCVHVRHILNNGVQATNVSCGRTVQVRVIWSTPPNSMTYAIGEGGSRDYYPHFSWQHYETIEIS</sequence>
<name>A0A3M2LVW1_9ACTN</name>
<dbReference type="AlphaFoldDB" id="A0A3M2LVW1"/>
<comment type="caution">
    <text evidence="1">The sequence shown here is derived from an EMBL/GenBank/DDBJ whole genome shotgun (WGS) entry which is preliminary data.</text>
</comment>
<accession>A0A3M2LVW1</accession>
<organism evidence="1 2">
    <name type="scientific">Actinomadura harenae</name>
    <dbReference type="NCBI Taxonomy" id="2483351"/>
    <lineage>
        <taxon>Bacteria</taxon>
        <taxon>Bacillati</taxon>
        <taxon>Actinomycetota</taxon>
        <taxon>Actinomycetes</taxon>
        <taxon>Streptosporangiales</taxon>
        <taxon>Thermomonosporaceae</taxon>
        <taxon>Actinomadura</taxon>
    </lineage>
</organism>
<proteinExistence type="predicted"/>
<gene>
    <name evidence="1" type="ORF">EBO15_22690</name>
</gene>
<dbReference type="RefSeq" id="WP_122196443.1">
    <property type="nucleotide sequence ID" value="NZ_JBHSKC010000038.1"/>
</dbReference>
<dbReference type="Proteomes" id="UP000282674">
    <property type="component" value="Unassembled WGS sequence"/>
</dbReference>
<reference evidence="1 2" key="1">
    <citation type="submission" date="2018-10" db="EMBL/GenBank/DDBJ databases">
        <title>Isolation from soil.</title>
        <authorList>
            <person name="Hu J."/>
        </authorList>
    </citation>
    <scope>NUCLEOTIDE SEQUENCE [LARGE SCALE GENOMIC DNA]</scope>
    <source>
        <strain evidence="1 2">NEAU-Ht49</strain>
    </source>
</reference>
<evidence type="ECO:0000313" key="2">
    <source>
        <dbReference type="Proteomes" id="UP000282674"/>
    </source>
</evidence>
<keyword evidence="2" id="KW-1185">Reference proteome</keyword>
<dbReference type="EMBL" id="RFFG01000041">
    <property type="protein sequence ID" value="RMI41609.1"/>
    <property type="molecule type" value="Genomic_DNA"/>
</dbReference>
<evidence type="ECO:0000313" key="1">
    <source>
        <dbReference type="EMBL" id="RMI41609.1"/>
    </source>
</evidence>